<dbReference type="RefSeq" id="WP_182608159.1">
    <property type="nucleotide sequence ID" value="NZ_VKHT01001186.1"/>
</dbReference>
<keyword evidence="4" id="KW-1185">Reference proteome</keyword>
<sequence length="315" mass="32353">MNTARHLLPEDRPEFERLLDEALRRTHPGADGPSAGTRGPGRVTVENLRRTARDAAPLITAVAAVEYGRLLDARAGRAAPGGGPPTGDGRGSRRAAGRGTGGDGRPDPNGGTAGAGLAAVISVLLPILAGIAAAIFLTLGHLLGVMDPEPVAAGTIRTAGWFFLVLMGIGILVAGTELLITALRHGSGRSETGAGGAESGRREAESEEVARARDAWEEALMERGLLPFLRDTAEAPRDAEAPADPSGPGTPPIRREGAAGRTPRLSYSSPGFAGPNEGRTGNERSRGYDSPGYDHPGFSSPRFTGPSEGGAGGRE</sequence>
<keyword evidence="2" id="KW-0812">Transmembrane</keyword>
<accession>A0A7W3Y3V2</accession>
<feature type="region of interest" description="Disordered" evidence="1">
    <location>
        <begin position="187"/>
        <end position="210"/>
    </location>
</feature>
<feature type="compositionally biased region" description="Gly residues" evidence="1">
    <location>
        <begin position="79"/>
        <end position="89"/>
    </location>
</feature>
<feature type="transmembrane region" description="Helical" evidence="2">
    <location>
        <begin position="159"/>
        <end position="180"/>
    </location>
</feature>
<feature type="region of interest" description="Disordered" evidence="1">
    <location>
        <begin position="75"/>
        <end position="110"/>
    </location>
</feature>
<dbReference type="EMBL" id="VKHT01001186">
    <property type="protein sequence ID" value="MBB0246881.1"/>
    <property type="molecule type" value="Genomic_DNA"/>
</dbReference>
<feature type="region of interest" description="Disordered" evidence="1">
    <location>
        <begin position="235"/>
        <end position="315"/>
    </location>
</feature>
<proteinExistence type="predicted"/>
<comment type="caution">
    <text evidence="3">The sequence shown here is derived from an EMBL/GenBank/DDBJ whole genome shotgun (WGS) entry which is preliminary data.</text>
</comment>
<evidence type="ECO:0008006" key="5">
    <source>
        <dbReference type="Google" id="ProtNLM"/>
    </source>
</evidence>
<dbReference type="AlphaFoldDB" id="A0A7W3Y3V2"/>
<feature type="transmembrane region" description="Helical" evidence="2">
    <location>
        <begin position="115"/>
        <end position="139"/>
    </location>
</feature>
<evidence type="ECO:0000313" key="4">
    <source>
        <dbReference type="Proteomes" id="UP000538929"/>
    </source>
</evidence>
<keyword evidence="2" id="KW-0472">Membrane</keyword>
<dbReference type="Proteomes" id="UP000538929">
    <property type="component" value="Unassembled WGS sequence"/>
</dbReference>
<feature type="compositionally biased region" description="Basic and acidic residues" evidence="1">
    <location>
        <begin position="199"/>
        <end position="210"/>
    </location>
</feature>
<name>A0A7W3Y3V2_9ACTN</name>
<keyword evidence="2" id="KW-1133">Transmembrane helix</keyword>
<evidence type="ECO:0000313" key="3">
    <source>
        <dbReference type="EMBL" id="MBB0246881.1"/>
    </source>
</evidence>
<organism evidence="3 4">
    <name type="scientific">Streptomyces alkaliphilus</name>
    <dbReference type="NCBI Taxonomy" id="1472722"/>
    <lineage>
        <taxon>Bacteria</taxon>
        <taxon>Bacillati</taxon>
        <taxon>Actinomycetota</taxon>
        <taxon>Actinomycetes</taxon>
        <taxon>Kitasatosporales</taxon>
        <taxon>Streptomycetaceae</taxon>
        <taxon>Streptomyces</taxon>
    </lineage>
</organism>
<evidence type="ECO:0000256" key="1">
    <source>
        <dbReference type="SAM" id="MobiDB-lite"/>
    </source>
</evidence>
<evidence type="ECO:0000256" key="2">
    <source>
        <dbReference type="SAM" id="Phobius"/>
    </source>
</evidence>
<gene>
    <name evidence="3" type="ORF">FNQ90_22845</name>
</gene>
<reference evidence="4" key="1">
    <citation type="submission" date="2019-10" db="EMBL/GenBank/DDBJ databases">
        <title>Streptomyces sp. nov., a novel actinobacterium isolated from alkaline environment.</title>
        <authorList>
            <person name="Golinska P."/>
        </authorList>
    </citation>
    <scope>NUCLEOTIDE SEQUENCE [LARGE SCALE GENOMIC DNA]</scope>
    <source>
        <strain evidence="4">DSM 42118</strain>
    </source>
</reference>
<protein>
    <recommendedName>
        <fullName evidence="5">Transmembrane protein</fullName>
    </recommendedName>
</protein>